<accession>A0A0C9SRF6</accession>
<dbReference type="Gene3D" id="3.80.10.10">
    <property type="entry name" value="Ribonuclease Inhibitor"/>
    <property type="match status" value="1"/>
</dbReference>
<name>A0A0C9SRF6_PLICR</name>
<organism evidence="2 3">
    <name type="scientific">Plicaturopsis crispa FD-325 SS-3</name>
    <dbReference type="NCBI Taxonomy" id="944288"/>
    <lineage>
        <taxon>Eukaryota</taxon>
        <taxon>Fungi</taxon>
        <taxon>Dikarya</taxon>
        <taxon>Basidiomycota</taxon>
        <taxon>Agaricomycotina</taxon>
        <taxon>Agaricomycetes</taxon>
        <taxon>Agaricomycetidae</taxon>
        <taxon>Amylocorticiales</taxon>
        <taxon>Amylocorticiaceae</taxon>
        <taxon>Plicatura</taxon>
        <taxon>Plicaturopsis crispa</taxon>
    </lineage>
</organism>
<protein>
    <recommendedName>
        <fullName evidence="4">F-box domain-containing protein</fullName>
    </recommendedName>
</protein>
<keyword evidence="1" id="KW-0175">Coiled coil</keyword>
<reference evidence="2 3" key="1">
    <citation type="submission" date="2014-06" db="EMBL/GenBank/DDBJ databases">
        <title>Evolutionary Origins and Diversification of the Mycorrhizal Mutualists.</title>
        <authorList>
            <consortium name="DOE Joint Genome Institute"/>
            <consortium name="Mycorrhizal Genomics Consortium"/>
            <person name="Kohler A."/>
            <person name="Kuo A."/>
            <person name="Nagy L.G."/>
            <person name="Floudas D."/>
            <person name="Copeland A."/>
            <person name="Barry K.W."/>
            <person name="Cichocki N."/>
            <person name="Veneault-Fourrey C."/>
            <person name="LaButti K."/>
            <person name="Lindquist E.A."/>
            <person name="Lipzen A."/>
            <person name="Lundell T."/>
            <person name="Morin E."/>
            <person name="Murat C."/>
            <person name="Riley R."/>
            <person name="Ohm R."/>
            <person name="Sun H."/>
            <person name="Tunlid A."/>
            <person name="Henrissat B."/>
            <person name="Grigoriev I.V."/>
            <person name="Hibbett D.S."/>
            <person name="Martin F."/>
        </authorList>
    </citation>
    <scope>NUCLEOTIDE SEQUENCE [LARGE SCALE GENOMIC DNA]</scope>
    <source>
        <strain evidence="2 3">FD-325 SS-3</strain>
    </source>
</reference>
<keyword evidence="3" id="KW-1185">Reference proteome</keyword>
<dbReference type="EMBL" id="KN832570">
    <property type="protein sequence ID" value="KII84617.1"/>
    <property type="molecule type" value="Genomic_DNA"/>
</dbReference>
<evidence type="ECO:0000313" key="2">
    <source>
        <dbReference type="EMBL" id="KII84617.1"/>
    </source>
</evidence>
<dbReference type="AlphaFoldDB" id="A0A0C9SRF6"/>
<sequence>MPYSQFPEPPTEATLRSARHELSSKLAELESLTGRIATTESALAEIVSSYKRTIAALQQEKSQVEQAVAQTRAYVAPIRRLPDELVRVVFNAAFDEYACAAWVLSGVCRHWRRLTFAMPRIWSKIRLVTTQHASADTIRLWLERSGSLTPLDIEIFLQVGKNETKLAQTRRRRTPTPPTPFWHTATHPPAMHHLQTPVVVPPSPPMYRGNGEKAGNSTVRTGMHWGHIAVYYLVEQMHRWERFVFRFEKQFASILALKSILGDAPLLKEFEVSCAEPAFYSDWLWLPSAAANSTFALPNLDTLTLRYMPFKWSSPMFRTNLTSLTLHALPTGHFPLDRILHILSANPGLISLSIHFAAVIAAILPLSPVSLPRLANLSMGGHYLLSQLLESLIAPTLEQLTLDIEARDPIEDTITNLLVRSNNPPLTTLAVAYGGSATSLSYYGSGIVISWTFLAELRHLRTLRVGGTPFEPLLGALADGEDWLCPALTGLAMKSCHTHGEGVKQLVQMVAARNPDAGAASGAPVRLQRLELYECASIGTDVVAWLEGRIDEVVCTEPTYDRQVFFSPVLGE</sequence>
<dbReference type="Proteomes" id="UP000053263">
    <property type="component" value="Unassembled WGS sequence"/>
</dbReference>
<evidence type="ECO:0000313" key="3">
    <source>
        <dbReference type="Proteomes" id="UP000053263"/>
    </source>
</evidence>
<gene>
    <name evidence="2" type="ORF">PLICRDRAFT_45997</name>
</gene>
<dbReference type="InterPro" id="IPR032675">
    <property type="entry name" value="LRR_dom_sf"/>
</dbReference>
<evidence type="ECO:0000256" key="1">
    <source>
        <dbReference type="SAM" id="Coils"/>
    </source>
</evidence>
<dbReference type="HOGENOM" id="CLU_007608_0_0_1"/>
<dbReference type="OrthoDB" id="3208947at2759"/>
<proteinExistence type="predicted"/>
<evidence type="ECO:0008006" key="4">
    <source>
        <dbReference type="Google" id="ProtNLM"/>
    </source>
</evidence>
<feature type="coiled-coil region" evidence="1">
    <location>
        <begin position="47"/>
        <end position="74"/>
    </location>
</feature>
<dbReference type="SUPFAM" id="SSF52047">
    <property type="entry name" value="RNI-like"/>
    <property type="match status" value="1"/>
</dbReference>